<evidence type="ECO:0000256" key="5">
    <source>
        <dbReference type="ARBA" id="ARBA00022692"/>
    </source>
</evidence>
<keyword evidence="9" id="KW-0594">Phospholipid biosynthesis</keyword>
<dbReference type="PANTHER" id="PTHR14269">
    <property type="entry name" value="CDP-DIACYLGLYCEROL--GLYCEROL-3-PHOSPHATE 3-PHOSPHATIDYLTRANSFERASE-RELATED"/>
    <property type="match status" value="1"/>
</dbReference>
<evidence type="ECO:0000256" key="6">
    <source>
        <dbReference type="ARBA" id="ARBA00022989"/>
    </source>
</evidence>
<evidence type="ECO:0000256" key="8">
    <source>
        <dbReference type="ARBA" id="ARBA00023136"/>
    </source>
</evidence>
<dbReference type="GO" id="GO:0046474">
    <property type="term" value="P:glycerophospholipid biosynthetic process"/>
    <property type="evidence" value="ECO:0007669"/>
    <property type="project" value="TreeGrafter"/>
</dbReference>
<accession>A0A9D1UV44</accession>
<evidence type="ECO:0000256" key="11">
    <source>
        <dbReference type="RuleBase" id="RU003750"/>
    </source>
</evidence>
<dbReference type="Pfam" id="PF01066">
    <property type="entry name" value="CDP-OH_P_transf"/>
    <property type="match status" value="1"/>
</dbReference>
<dbReference type="InterPro" id="IPR048254">
    <property type="entry name" value="CDP_ALCOHOL_P_TRANSF_CS"/>
</dbReference>
<evidence type="ECO:0000256" key="1">
    <source>
        <dbReference type="ARBA" id="ARBA00004141"/>
    </source>
</evidence>
<feature type="transmembrane region" description="Helical" evidence="12">
    <location>
        <begin position="21"/>
        <end position="43"/>
    </location>
</feature>
<comment type="subcellular location">
    <subcellularLocation>
        <location evidence="1">Membrane</location>
        <topology evidence="1">Multi-pass membrane protein</topology>
    </subcellularLocation>
</comment>
<keyword evidence="8 12" id="KW-0472">Membrane</keyword>
<keyword evidence="5 12" id="KW-0812">Transmembrane</keyword>
<name>A0A9D1UV44_9MICC</name>
<dbReference type="InterPro" id="IPR000462">
    <property type="entry name" value="CDP-OH_P_trans"/>
</dbReference>
<keyword evidence="4 11" id="KW-0808">Transferase</keyword>
<proteinExistence type="inferred from homology"/>
<dbReference type="GO" id="GO:0016020">
    <property type="term" value="C:membrane"/>
    <property type="evidence" value="ECO:0007669"/>
    <property type="project" value="UniProtKB-SubCell"/>
</dbReference>
<dbReference type="InterPro" id="IPR050324">
    <property type="entry name" value="CDP-alcohol_PTase-I"/>
</dbReference>
<feature type="transmembrane region" description="Helical" evidence="12">
    <location>
        <begin position="80"/>
        <end position="100"/>
    </location>
</feature>
<dbReference type="InterPro" id="IPR004570">
    <property type="entry name" value="Phosphatidylglycerol_P_synth"/>
</dbReference>
<evidence type="ECO:0000313" key="14">
    <source>
        <dbReference type="Proteomes" id="UP000824151"/>
    </source>
</evidence>
<protein>
    <submittedName>
        <fullName evidence="13">CDP-alcohol phosphatidyltransferase family protein</fullName>
    </submittedName>
</protein>
<comment type="similarity">
    <text evidence="2 11">Belongs to the CDP-alcohol phosphatidyltransferase class-I family.</text>
</comment>
<sequence>MRLIGAGTRDDVDYTLRRTWWTAPNAITVCRFLLIPVFAWFVWQGGYLTAFWVLALLGSTDWVDGYVARRFNQLSRVGQWLDPLADRLSMVIVTAVLAVFDVVPVWVIFAILIPDLVLFINTAVLFGRPPDLKVSIWGKCRTAVLLVALPLSLLGHQAFAAERGLDVVIYVALVTGCALHVVAALDYFVKAHREHRRIRYRGGDTCGTLGTRSAS</sequence>
<evidence type="ECO:0000256" key="3">
    <source>
        <dbReference type="ARBA" id="ARBA00022516"/>
    </source>
</evidence>
<evidence type="ECO:0000256" key="10">
    <source>
        <dbReference type="ARBA" id="ARBA00023264"/>
    </source>
</evidence>
<reference evidence="13" key="1">
    <citation type="journal article" date="2021" name="PeerJ">
        <title>Extensive microbial diversity within the chicken gut microbiome revealed by metagenomics and culture.</title>
        <authorList>
            <person name="Gilroy R."/>
            <person name="Ravi A."/>
            <person name="Getino M."/>
            <person name="Pursley I."/>
            <person name="Horton D.L."/>
            <person name="Alikhan N.F."/>
            <person name="Baker D."/>
            <person name="Gharbi K."/>
            <person name="Hall N."/>
            <person name="Watson M."/>
            <person name="Adriaenssens E.M."/>
            <person name="Foster-Nyarko E."/>
            <person name="Jarju S."/>
            <person name="Secka A."/>
            <person name="Antonio M."/>
            <person name="Oren A."/>
            <person name="Chaudhuri R.R."/>
            <person name="La Ragione R."/>
            <person name="Hildebrand F."/>
            <person name="Pallen M.J."/>
        </authorList>
    </citation>
    <scope>NUCLEOTIDE SEQUENCE</scope>
    <source>
        <strain evidence="13">ChiHejej3B27-3195</strain>
    </source>
</reference>
<keyword evidence="3" id="KW-0444">Lipid biosynthesis</keyword>
<dbReference type="GO" id="GO:0008444">
    <property type="term" value="F:CDP-diacylglycerol-glycerol-3-phosphate 3-phosphatidyltransferase activity"/>
    <property type="evidence" value="ECO:0007669"/>
    <property type="project" value="InterPro"/>
</dbReference>
<keyword evidence="7" id="KW-0443">Lipid metabolism</keyword>
<feature type="transmembrane region" description="Helical" evidence="12">
    <location>
        <begin position="49"/>
        <end position="68"/>
    </location>
</feature>
<feature type="transmembrane region" description="Helical" evidence="12">
    <location>
        <begin position="167"/>
        <end position="189"/>
    </location>
</feature>
<keyword evidence="6 12" id="KW-1133">Transmembrane helix</keyword>
<organism evidence="13 14">
    <name type="scientific">Candidatus Nesterenkonia stercoripullorum</name>
    <dbReference type="NCBI Taxonomy" id="2838701"/>
    <lineage>
        <taxon>Bacteria</taxon>
        <taxon>Bacillati</taxon>
        <taxon>Actinomycetota</taxon>
        <taxon>Actinomycetes</taxon>
        <taxon>Micrococcales</taxon>
        <taxon>Micrococcaceae</taxon>
        <taxon>Nesterenkonia</taxon>
    </lineage>
</organism>
<evidence type="ECO:0000256" key="7">
    <source>
        <dbReference type="ARBA" id="ARBA00023098"/>
    </source>
</evidence>
<evidence type="ECO:0000256" key="4">
    <source>
        <dbReference type="ARBA" id="ARBA00022679"/>
    </source>
</evidence>
<dbReference type="PIRSF" id="PIRSF000847">
    <property type="entry name" value="Phos_ph_gly_syn"/>
    <property type="match status" value="1"/>
</dbReference>
<evidence type="ECO:0000313" key="13">
    <source>
        <dbReference type="EMBL" id="HIX00949.1"/>
    </source>
</evidence>
<reference evidence="13" key="2">
    <citation type="submission" date="2021-04" db="EMBL/GenBank/DDBJ databases">
        <authorList>
            <person name="Gilroy R."/>
        </authorList>
    </citation>
    <scope>NUCLEOTIDE SEQUENCE</scope>
    <source>
        <strain evidence="13">ChiHejej3B27-3195</strain>
    </source>
</reference>
<gene>
    <name evidence="13" type="ORF">H9871_12500</name>
</gene>
<evidence type="ECO:0000256" key="9">
    <source>
        <dbReference type="ARBA" id="ARBA00023209"/>
    </source>
</evidence>
<dbReference type="AlphaFoldDB" id="A0A9D1UV44"/>
<dbReference type="PROSITE" id="PS00379">
    <property type="entry name" value="CDP_ALCOHOL_P_TRANSF"/>
    <property type="match status" value="1"/>
</dbReference>
<evidence type="ECO:0000256" key="12">
    <source>
        <dbReference type="SAM" id="Phobius"/>
    </source>
</evidence>
<dbReference type="EMBL" id="DXGD01000465">
    <property type="protein sequence ID" value="HIX00949.1"/>
    <property type="molecule type" value="Genomic_DNA"/>
</dbReference>
<dbReference type="Proteomes" id="UP000824151">
    <property type="component" value="Unassembled WGS sequence"/>
</dbReference>
<dbReference type="InterPro" id="IPR043130">
    <property type="entry name" value="CDP-OH_PTrfase_TM_dom"/>
</dbReference>
<dbReference type="Gene3D" id="1.20.120.1760">
    <property type="match status" value="1"/>
</dbReference>
<dbReference type="PANTHER" id="PTHR14269:SF11">
    <property type="entry name" value="CDP-DIACYLGLYCEROL--GLYCEROL-3-PHOSPHATE 3-PHOSPHATIDYLTRANSFERASE"/>
    <property type="match status" value="1"/>
</dbReference>
<evidence type="ECO:0000256" key="2">
    <source>
        <dbReference type="ARBA" id="ARBA00010441"/>
    </source>
</evidence>
<keyword evidence="10" id="KW-1208">Phospholipid metabolism</keyword>
<comment type="caution">
    <text evidence="13">The sequence shown here is derived from an EMBL/GenBank/DDBJ whole genome shotgun (WGS) entry which is preliminary data.</text>
</comment>